<gene>
    <name evidence="2" type="ORF">FOZ63_012196</name>
</gene>
<evidence type="ECO:0000313" key="3">
    <source>
        <dbReference type="Proteomes" id="UP000553632"/>
    </source>
</evidence>
<name>A0A7J6TC65_PEROL</name>
<feature type="compositionally biased region" description="Basic and acidic residues" evidence="1">
    <location>
        <begin position="83"/>
        <end position="94"/>
    </location>
</feature>
<dbReference type="AlphaFoldDB" id="A0A7J6TC65"/>
<feature type="non-terminal residue" evidence="2">
    <location>
        <position position="127"/>
    </location>
</feature>
<evidence type="ECO:0000256" key="1">
    <source>
        <dbReference type="SAM" id="MobiDB-lite"/>
    </source>
</evidence>
<accession>A0A7J6TC65</accession>
<sequence>GPGVIGAGSILDRCIEEVTQDAHTDVATVHSSPLGGPQVFVEMMGDGGVEEDSRQRTISIPFEGIELPEKTRRRKKKRSRKKSKDEKTSEGERVIRHRLAVHAAVADGLSSDLNADHGDQPRAASAK</sequence>
<organism evidence="2 3">
    <name type="scientific">Perkinsus olseni</name>
    <name type="common">Perkinsus atlanticus</name>
    <dbReference type="NCBI Taxonomy" id="32597"/>
    <lineage>
        <taxon>Eukaryota</taxon>
        <taxon>Sar</taxon>
        <taxon>Alveolata</taxon>
        <taxon>Perkinsozoa</taxon>
        <taxon>Perkinsea</taxon>
        <taxon>Perkinsida</taxon>
        <taxon>Perkinsidae</taxon>
        <taxon>Perkinsus</taxon>
    </lineage>
</organism>
<comment type="caution">
    <text evidence="2">The sequence shown here is derived from an EMBL/GenBank/DDBJ whole genome shotgun (WGS) entry which is preliminary data.</text>
</comment>
<reference evidence="2 3" key="1">
    <citation type="submission" date="2020-04" db="EMBL/GenBank/DDBJ databases">
        <title>Perkinsus olseni comparative genomics.</title>
        <authorList>
            <person name="Bogema D.R."/>
        </authorList>
    </citation>
    <scope>NUCLEOTIDE SEQUENCE [LARGE SCALE GENOMIC DNA]</scope>
    <source>
        <strain evidence="2 3">ATCC PRA-207</strain>
    </source>
</reference>
<protein>
    <submittedName>
        <fullName evidence="2">Uncharacterized protein</fullName>
    </submittedName>
</protein>
<dbReference type="EMBL" id="JABANO010011909">
    <property type="protein sequence ID" value="KAF4742703.1"/>
    <property type="molecule type" value="Genomic_DNA"/>
</dbReference>
<feature type="region of interest" description="Disordered" evidence="1">
    <location>
        <begin position="49"/>
        <end position="97"/>
    </location>
</feature>
<feature type="compositionally biased region" description="Basic residues" evidence="1">
    <location>
        <begin position="71"/>
        <end position="82"/>
    </location>
</feature>
<dbReference type="Proteomes" id="UP000553632">
    <property type="component" value="Unassembled WGS sequence"/>
</dbReference>
<evidence type="ECO:0000313" key="2">
    <source>
        <dbReference type="EMBL" id="KAF4742703.1"/>
    </source>
</evidence>
<keyword evidence="3" id="KW-1185">Reference proteome</keyword>
<proteinExistence type="predicted"/>
<feature type="non-terminal residue" evidence="2">
    <location>
        <position position="1"/>
    </location>
</feature>